<dbReference type="AlphaFoldDB" id="A0A0G0LP46"/>
<name>A0A0G0LP46_9BACT</name>
<evidence type="ECO:0000313" key="2">
    <source>
        <dbReference type="Proteomes" id="UP000033841"/>
    </source>
</evidence>
<gene>
    <name evidence="1" type="ORF">UT14_C0053G0003</name>
</gene>
<proteinExistence type="predicted"/>
<comment type="caution">
    <text evidence="1">The sequence shown here is derived from an EMBL/GenBank/DDBJ whole genome shotgun (WGS) entry which is preliminary data.</text>
</comment>
<reference evidence="1 2" key="1">
    <citation type="journal article" date="2015" name="Nature">
        <title>rRNA introns, odd ribosomes, and small enigmatic genomes across a large radiation of phyla.</title>
        <authorList>
            <person name="Brown C.T."/>
            <person name="Hug L.A."/>
            <person name="Thomas B.C."/>
            <person name="Sharon I."/>
            <person name="Castelle C.J."/>
            <person name="Singh A."/>
            <person name="Wilkins M.J."/>
            <person name="Williams K.H."/>
            <person name="Banfield J.F."/>
        </authorList>
    </citation>
    <scope>NUCLEOTIDE SEQUENCE [LARGE SCALE GENOMIC DNA]</scope>
</reference>
<organism evidence="1 2">
    <name type="scientific">Candidatus Shapirobacteria bacterium GW2011_GWE1_38_92</name>
    <dbReference type="NCBI Taxonomy" id="1618489"/>
    <lineage>
        <taxon>Bacteria</taxon>
        <taxon>Candidatus Shapironibacteriota</taxon>
    </lineage>
</organism>
<protein>
    <submittedName>
        <fullName evidence="1">Uncharacterized protein</fullName>
    </submittedName>
</protein>
<dbReference type="EMBL" id="LBVR01000053">
    <property type="protein sequence ID" value="KKQ89740.1"/>
    <property type="molecule type" value="Genomic_DNA"/>
</dbReference>
<dbReference type="Proteomes" id="UP000033841">
    <property type="component" value="Unassembled WGS sequence"/>
</dbReference>
<accession>A0A0G0LP46</accession>
<sequence>MFGFDQVFDGEDLNIGIEIVGIGNVNYTQAFLILNKFFFDFGLIEVIF</sequence>
<evidence type="ECO:0000313" key="1">
    <source>
        <dbReference type="EMBL" id="KKQ89740.1"/>
    </source>
</evidence>